<evidence type="ECO:0000259" key="3">
    <source>
        <dbReference type="PROSITE" id="PS50234"/>
    </source>
</evidence>
<accession>A0A6P5FL63</accession>
<dbReference type="OrthoDB" id="687730at2759"/>
<dbReference type="InterPro" id="IPR036465">
    <property type="entry name" value="vWFA_dom_sf"/>
</dbReference>
<dbReference type="Gene3D" id="3.30.40.10">
    <property type="entry name" value="Zinc/RING finger domain, C3HC4 (zinc finger)"/>
    <property type="match status" value="1"/>
</dbReference>
<name>A0A6P5FL63_ANACO</name>
<dbReference type="InterPro" id="IPR051266">
    <property type="entry name" value="CLCR"/>
</dbReference>
<dbReference type="GeneID" id="109715692"/>
<dbReference type="CDD" id="cd01466">
    <property type="entry name" value="vWA_C3HC4_type"/>
    <property type="match status" value="1"/>
</dbReference>
<dbReference type="Pfam" id="PF00092">
    <property type="entry name" value="VWA"/>
    <property type="match status" value="1"/>
</dbReference>
<keyword evidence="1" id="KW-0863">Zinc-finger</keyword>
<evidence type="ECO:0000313" key="4">
    <source>
        <dbReference type="Proteomes" id="UP000515123"/>
    </source>
</evidence>
<dbReference type="InterPro" id="IPR002035">
    <property type="entry name" value="VWF_A"/>
</dbReference>
<dbReference type="PANTHER" id="PTHR10579:SF43">
    <property type="entry name" value="ZINC FINGER (C3HC4-TYPE RING FINGER) FAMILY PROTEIN"/>
    <property type="match status" value="1"/>
</dbReference>
<dbReference type="Pfam" id="PF13639">
    <property type="entry name" value="zf-RING_2"/>
    <property type="match status" value="1"/>
</dbReference>
<dbReference type="SMART" id="SM00327">
    <property type="entry name" value="VWA"/>
    <property type="match status" value="1"/>
</dbReference>
<dbReference type="PANTHER" id="PTHR10579">
    <property type="entry name" value="CALCIUM-ACTIVATED CHLORIDE CHANNEL REGULATOR"/>
    <property type="match status" value="1"/>
</dbReference>
<gene>
    <name evidence="5" type="primary">LOC109715692</name>
</gene>
<dbReference type="Pfam" id="PF14624">
    <property type="entry name" value="Vwaint"/>
    <property type="match status" value="1"/>
</dbReference>
<dbReference type="InterPro" id="IPR032838">
    <property type="entry name" value="Vwaint_dom"/>
</dbReference>
<dbReference type="Gramene" id="Aco008918.1.mrna1">
    <property type="protein sequence ID" value="Aco008918.1.mrna1"/>
    <property type="gene ID" value="Aco008918.1.path1"/>
</dbReference>
<dbReference type="InterPro" id="IPR013083">
    <property type="entry name" value="Znf_RING/FYVE/PHD"/>
</dbReference>
<dbReference type="SUPFAM" id="SSF57850">
    <property type="entry name" value="RING/U-box"/>
    <property type="match status" value="1"/>
</dbReference>
<dbReference type="RefSeq" id="XP_020096402.1">
    <property type="nucleotide sequence ID" value="XM_020240813.1"/>
</dbReference>
<dbReference type="PROSITE" id="PS50234">
    <property type="entry name" value="VWFA"/>
    <property type="match status" value="1"/>
</dbReference>
<dbReference type="AlphaFoldDB" id="A0A6P5FL63"/>
<dbReference type="PROSITE" id="PS50089">
    <property type="entry name" value="ZF_RING_2"/>
    <property type="match status" value="1"/>
</dbReference>
<keyword evidence="1" id="KW-0479">Metal-binding</keyword>
<keyword evidence="1" id="KW-0862">Zinc</keyword>
<sequence length="682" mass="74225">MESAWVRAKKALGMSLCVAVPAILDEDFGGAGAFDAAGRLSASSSSSVAGEEEASAEEYRALVGPMTPTPTSSGLRLSRARTRSSKRICAICLCAMKPGCGHALFTAECSHMFHFHCISSSIKHGNSLCPVCRAKWSEIPLLSPPTFDVTLGQAQANPIVDFVNQVHRYLPLYRDEEPAAFNDDEPIVSQSETVQIPQTESDRRVEIRTYLEFSAIPQSSSHEDFTILIHVKAPHPTSTSVQSSRAPIDLVAVIDVSGSMAGTKLALLKRALGFVIQNLGPSDRLSVIAFSSMARRLFHLRRMSEIGRHAALQAVNSLVANGGTNIAEGLKKAAKVFDQRRLKNPVGSIILLSDGQDTYTISSNNTGASIDYRPLIPLSILHGSGQRIPIHAFGFGTDHDSTALHSIAETSSGTFSFIETESAIQDAFAQCIGGLLSVVVQEMQVKLECSDAGVLLSSLKSGGYDNQVDTDSRRGSIKIGDIYADEERDFLVLVNIPRSQQETTMLVKVNCAYKDPRTKECVELQDEVTIQRPKFCADQEVSIEVDREWNRLRAAEAMSTARLAAERGALTEAVSVLEEFRKKLSESRAVVSGDQFCLALDAELKQLQERMADHQRYRTTGRAYMLSGLSSHSMQRATARGNSTDSANLVGVYQTQSMVDMVRRSQMLGPPSPRGPVRPQGR</sequence>
<dbReference type="Gene3D" id="3.40.50.410">
    <property type="entry name" value="von Willebrand factor, type A domain"/>
    <property type="match status" value="1"/>
</dbReference>
<feature type="domain" description="VWFA" evidence="3">
    <location>
        <begin position="249"/>
        <end position="432"/>
    </location>
</feature>
<evidence type="ECO:0000313" key="5">
    <source>
        <dbReference type="RefSeq" id="XP_020096402.1"/>
    </source>
</evidence>
<dbReference type="SUPFAM" id="SSF53300">
    <property type="entry name" value="vWA-like"/>
    <property type="match status" value="1"/>
</dbReference>
<dbReference type="GO" id="GO:0008270">
    <property type="term" value="F:zinc ion binding"/>
    <property type="evidence" value="ECO:0007669"/>
    <property type="project" value="UniProtKB-KW"/>
</dbReference>
<reference evidence="5" key="2">
    <citation type="submission" date="2025-08" db="UniProtKB">
        <authorList>
            <consortium name="RefSeq"/>
        </authorList>
    </citation>
    <scope>IDENTIFICATION</scope>
    <source>
        <tissue evidence="5">Leaf</tissue>
    </source>
</reference>
<reference evidence="4" key="1">
    <citation type="journal article" date="2015" name="Nat. Genet.">
        <title>The pineapple genome and the evolution of CAM photosynthesis.</title>
        <authorList>
            <person name="Ming R."/>
            <person name="VanBuren R."/>
            <person name="Wai C.M."/>
            <person name="Tang H."/>
            <person name="Schatz M.C."/>
            <person name="Bowers J.E."/>
            <person name="Lyons E."/>
            <person name="Wang M.L."/>
            <person name="Chen J."/>
            <person name="Biggers E."/>
            <person name="Zhang J."/>
            <person name="Huang L."/>
            <person name="Zhang L."/>
            <person name="Miao W."/>
            <person name="Zhang J."/>
            <person name="Ye Z."/>
            <person name="Miao C."/>
            <person name="Lin Z."/>
            <person name="Wang H."/>
            <person name="Zhou H."/>
            <person name="Yim W.C."/>
            <person name="Priest H.D."/>
            <person name="Zheng C."/>
            <person name="Woodhouse M."/>
            <person name="Edger P.P."/>
            <person name="Guyot R."/>
            <person name="Guo H.B."/>
            <person name="Guo H."/>
            <person name="Zheng G."/>
            <person name="Singh R."/>
            <person name="Sharma A."/>
            <person name="Min X."/>
            <person name="Zheng Y."/>
            <person name="Lee H."/>
            <person name="Gurtowski J."/>
            <person name="Sedlazeck F.J."/>
            <person name="Harkess A."/>
            <person name="McKain M.R."/>
            <person name="Liao Z."/>
            <person name="Fang J."/>
            <person name="Liu J."/>
            <person name="Zhang X."/>
            <person name="Zhang Q."/>
            <person name="Hu W."/>
            <person name="Qin Y."/>
            <person name="Wang K."/>
            <person name="Chen L.Y."/>
            <person name="Shirley N."/>
            <person name="Lin Y.R."/>
            <person name="Liu L.Y."/>
            <person name="Hernandez A.G."/>
            <person name="Wright C.L."/>
            <person name="Bulone V."/>
            <person name="Tuskan G.A."/>
            <person name="Heath K."/>
            <person name="Zee F."/>
            <person name="Moore P.H."/>
            <person name="Sunkar R."/>
            <person name="Leebens-Mack J.H."/>
            <person name="Mockler T."/>
            <person name="Bennetzen J.L."/>
            <person name="Freeling M."/>
            <person name="Sankoff D."/>
            <person name="Paterson A.H."/>
            <person name="Zhu X."/>
            <person name="Yang X."/>
            <person name="Smith J.A."/>
            <person name="Cushman J.C."/>
            <person name="Paull R.E."/>
            <person name="Yu Q."/>
        </authorList>
    </citation>
    <scope>NUCLEOTIDE SEQUENCE [LARGE SCALE GENOMIC DNA]</scope>
    <source>
        <strain evidence="4">cv. F153</strain>
    </source>
</reference>
<dbReference type="SMART" id="SM00184">
    <property type="entry name" value="RING"/>
    <property type="match status" value="1"/>
</dbReference>
<evidence type="ECO:0000256" key="1">
    <source>
        <dbReference type="PROSITE-ProRule" id="PRU00175"/>
    </source>
</evidence>
<dbReference type="CDD" id="cd23114">
    <property type="entry name" value="RING-H2_WAVH2"/>
    <property type="match status" value="1"/>
</dbReference>
<keyword evidence="4" id="KW-1185">Reference proteome</keyword>
<organism evidence="4 5">
    <name type="scientific">Ananas comosus</name>
    <name type="common">Pineapple</name>
    <name type="synonym">Ananas ananas</name>
    <dbReference type="NCBI Taxonomy" id="4615"/>
    <lineage>
        <taxon>Eukaryota</taxon>
        <taxon>Viridiplantae</taxon>
        <taxon>Streptophyta</taxon>
        <taxon>Embryophyta</taxon>
        <taxon>Tracheophyta</taxon>
        <taxon>Spermatophyta</taxon>
        <taxon>Magnoliopsida</taxon>
        <taxon>Liliopsida</taxon>
        <taxon>Poales</taxon>
        <taxon>Bromeliaceae</taxon>
        <taxon>Bromelioideae</taxon>
        <taxon>Ananas</taxon>
    </lineage>
</organism>
<feature type="domain" description="RING-type" evidence="2">
    <location>
        <begin position="89"/>
        <end position="133"/>
    </location>
</feature>
<evidence type="ECO:0000259" key="2">
    <source>
        <dbReference type="PROSITE" id="PS50089"/>
    </source>
</evidence>
<dbReference type="Proteomes" id="UP000515123">
    <property type="component" value="Linkage group 9"/>
</dbReference>
<dbReference type="InterPro" id="IPR001841">
    <property type="entry name" value="Znf_RING"/>
</dbReference>
<protein>
    <submittedName>
        <fullName evidence="5">Uncharacterized protein LOC109715692</fullName>
    </submittedName>
</protein>
<proteinExistence type="predicted"/>